<dbReference type="InterPro" id="IPR010982">
    <property type="entry name" value="Lambda_DNA-bd_dom_sf"/>
</dbReference>
<comment type="caution">
    <text evidence="6">The sequence shown here is derived from an EMBL/GenBank/DDBJ whole genome shotgun (WGS) entry which is preliminary data.</text>
</comment>
<organism evidence="6 7">
    <name type="scientific">Puniceicoccus vermicola</name>
    <dbReference type="NCBI Taxonomy" id="388746"/>
    <lineage>
        <taxon>Bacteria</taxon>
        <taxon>Pseudomonadati</taxon>
        <taxon>Verrucomicrobiota</taxon>
        <taxon>Opitutia</taxon>
        <taxon>Puniceicoccales</taxon>
        <taxon>Puniceicoccaceae</taxon>
        <taxon>Puniceicoccus</taxon>
    </lineage>
</organism>
<dbReference type="SUPFAM" id="SSF53822">
    <property type="entry name" value="Periplasmic binding protein-like I"/>
    <property type="match status" value="1"/>
</dbReference>
<dbReference type="GO" id="GO:0003700">
    <property type="term" value="F:DNA-binding transcription factor activity"/>
    <property type="evidence" value="ECO:0007669"/>
    <property type="project" value="TreeGrafter"/>
</dbReference>
<dbReference type="PROSITE" id="PS50932">
    <property type="entry name" value="HTH_LACI_2"/>
    <property type="match status" value="1"/>
</dbReference>
<evidence type="ECO:0000313" key="7">
    <source>
        <dbReference type="Proteomes" id="UP000525652"/>
    </source>
</evidence>
<keyword evidence="2" id="KW-0805">Transcription regulation</keyword>
<dbReference type="Gene3D" id="1.10.260.40">
    <property type="entry name" value="lambda repressor-like DNA-binding domains"/>
    <property type="match status" value="1"/>
</dbReference>
<protein>
    <submittedName>
        <fullName evidence="6">Substrate-binding domain-containing protein</fullName>
    </submittedName>
</protein>
<reference evidence="6 7" key="1">
    <citation type="submission" date="2020-07" db="EMBL/GenBank/DDBJ databases">
        <authorList>
            <person name="Feng X."/>
        </authorList>
    </citation>
    <scope>NUCLEOTIDE SEQUENCE [LARGE SCALE GENOMIC DNA]</scope>
    <source>
        <strain evidence="6 7">JCM14086</strain>
    </source>
</reference>
<dbReference type="GO" id="GO:0000976">
    <property type="term" value="F:transcription cis-regulatory region binding"/>
    <property type="evidence" value="ECO:0007669"/>
    <property type="project" value="TreeGrafter"/>
</dbReference>
<dbReference type="Pfam" id="PF13592">
    <property type="entry name" value="HTH_33"/>
    <property type="match status" value="1"/>
</dbReference>
<evidence type="ECO:0000256" key="4">
    <source>
        <dbReference type="ARBA" id="ARBA00023163"/>
    </source>
</evidence>
<dbReference type="InterPro" id="IPR000843">
    <property type="entry name" value="HTH_LacI"/>
</dbReference>
<dbReference type="InterPro" id="IPR028082">
    <property type="entry name" value="Peripla_BP_I"/>
</dbReference>
<evidence type="ECO:0000256" key="3">
    <source>
        <dbReference type="ARBA" id="ARBA00023125"/>
    </source>
</evidence>
<sequence length="500" mass="57579">MKQDPPRAPSPGIDPSQDQFDLALQAAREAKTLDELRQAQSIILPQLAGLTQEQTAKSLGTSRSTLIRLQKRPVKNAQSKDHRGGRRNAIMSPKEERDFFKAWNHEIRENPPELVNQISEALAQKLGRKVPKTTLYRLLHKYGWSKQKTRSLTSEERPDKVPTLLDLAKATGYSKTTVSLALRDSSTLPEKTRRYIKTLANKWGYAPDPNMEKLMEKVRENRRNRTPDIIAYLTAYQDRNDWQKNPTHRAYREGAYERARQCGYQLEEFWLNEPEMSAHRLSEIIRQRGIEGVVVAPLPQSRPSLEAFRWHYFSAVELGYSLQHPSLYRACNHQFQSMQLLMRELQKIGYHRIGFAMEEDQDNRVQHNWKGGYLSALSGKTAPEEAPFLLSRDWNRKRFGQWFENSRPDAIVTTGPEIQRWLKELEIPYPEEVGLAHVNLTPAMQEVTGIDQQSQQVGFASIDLLLSLMRNNERGVPQSPRSFMVEGKFRPGTTTCSQDS</sequence>
<name>A0A7X1AWZ3_9BACT</name>
<accession>A0A7X1AWZ3</accession>
<dbReference type="PANTHER" id="PTHR30146">
    <property type="entry name" value="LACI-RELATED TRANSCRIPTIONAL REPRESSOR"/>
    <property type="match status" value="1"/>
</dbReference>
<dbReference type="SMART" id="SM00354">
    <property type="entry name" value="HTH_LACI"/>
    <property type="match status" value="1"/>
</dbReference>
<dbReference type="CDD" id="cd01392">
    <property type="entry name" value="HTH_LacI"/>
    <property type="match status" value="1"/>
</dbReference>
<evidence type="ECO:0000259" key="5">
    <source>
        <dbReference type="PROSITE" id="PS50932"/>
    </source>
</evidence>
<dbReference type="Pfam" id="PF13377">
    <property type="entry name" value="Peripla_BP_3"/>
    <property type="match status" value="1"/>
</dbReference>
<dbReference type="Proteomes" id="UP000525652">
    <property type="component" value="Unassembled WGS sequence"/>
</dbReference>
<dbReference type="EMBL" id="JACHVA010000053">
    <property type="protein sequence ID" value="MBC2601501.1"/>
    <property type="molecule type" value="Genomic_DNA"/>
</dbReference>
<dbReference type="SUPFAM" id="SSF46689">
    <property type="entry name" value="Homeodomain-like"/>
    <property type="match status" value="1"/>
</dbReference>
<keyword evidence="7" id="KW-1185">Reference proteome</keyword>
<dbReference type="Gene3D" id="3.40.50.2300">
    <property type="match status" value="2"/>
</dbReference>
<evidence type="ECO:0000256" key="1">
    <source>
        <dbReference type="ARBA" id="ARBA00022491"/>
    </source>
</evidence>
<keyword evidence="4" id="KW-0804">Transcription</keyword>
<dbReference type="InterPro" id="IPR009057">
    <property type="entry name" value="Homeodomain-like_sf"/>
</dbReference>
<dbReference type="Pfam" id="PF00356">
    <property type="entry name" value="LacI"/>
    <property type="match status" value="1"/>
</dbReference>
<gene>
    <name evidence="6" type="ORF">H5P30_06890</name>
</gene>
<keyword evidence="1" id="KW-0678">Repressor</keyword>
<dbReference type="PANTHER" id="PTHR30146:SF148">
    <property type="entry name" value="HTH-TYPE TRANSCRIPTIONAL REPRESSOR PURR-RELATED"/>
    <property type="match status" value="1"/>
</dbReference>
<dbReference type="RefSeq" id="WP_185692212.1">
    <property type="nucleotide sequence ID" value="NZ_JACHVA010000053.1"/>
</dbReference>
<proteinExistence type="predicted"/>
<dbReference type="SUPFAM" id="SSF47413">
    <property type="entry name" value="lambda repressor-like DNA-binding domains"/>
    <property type="match status" value="1"/>
</dbReference>
<dbReference type="AlphaFoldDB" id="A0A7X1AWZ3"/>
<feature type="domain" description="HTH lacI-type" evidence="5">
    <location>
        <begin position="162"/>
        <end position="216"/>
    </location>
</feature>
<dbReference type="InterPro" id="IPR025959">
    <property type="entry name" value="Winged_HTH_dom"/>
</dbReference>
<evidence type="ECO:0000256" key="2">
    <source>
        <dbReference type="ARBA" id="ARBA00023015"/>
    </source>
</evidence>
<dbReference type="InterPro" id="IPR046335">
    <property type="entry name" value="LacI/GalR-like_sensor"/>
</dbReference>
<evidence type="ECO:0000313" key="6">
    <source>
        <dbReference type="EMBL" id="MBC2601501.1"/>
    </source>
</evidence>
<keyword evidence="3" id="KW-0238">DNA-binding</keyword>